<comment type="caution">
    <text evidence="3">The sequence shown here is derived from an EMBL/GenBank/DDBJ whole genome shotgun (WGS) entry which is preliminary data.</text>
</comment>
<evidence type="ECO:0000313" key="3">
    <source>
        <dbReference type="EMBL" id="TNN25403.1"/>
    </source>
</evidence>
<feature type="chain" id="PRO_5021364512" evidence="1">
    <location>
        <begin position="16"/>
        <end position="188"/>
    </location>
</feature>
<feature type="signal peptide" evidence="1">
    <location>
        <begin position="1"/>
        <end position="15"/>
    </location>
</feature>
<protein>
    <submittedName>
        <fullName evidence="3">Acyl-coenzyme A thioesterase 11</fullName>
    </submittedName>
</protein>
<sequence length="188" mass="20888">MVSWCHGVLVSRCHGVCVLRCAHWFPWLQVYLSYNNVSALKVLAARKNWRLSSEKDQVRLSTMEQNSTLSFRVETCDLIHRVDDDDFLYRVVTPSVSDGAVGSPPSAHRGDGVLQDFILLASKRRPCGSGDPYVIALRSVSLPTHPPTEDFHRGEVLCAGFTILPTSSRKSLVHVHVGKQVPGTCSCW</sequence>
<accession>A0A4Z2E9N0</accession>
<organism evidence="3 4">
    <name type="scientific">Liparis tanakae</name>
    <name type="common">Tanaka's snailfish</name>
    <dbReference type="NCBI Taxonomy" id="230148"/>
    <lineage>
        <taxon>Eukaryota</taxon>
        <taxon>Metazoa</taxon>
        <taxon>Chordata</taxon>
        <taxon>Craniata</taxon>
        <taxon>Vertebrata</taxon>
        <taxon>Euteleostomi</taxon>
        <taxon>Actinopterygii</taxon>
        <taxon>Neopterygii</taxon>
        <taxon>Teleostei</taxon>
        <taxon>Neoteleostei</taxon>
        <taxon>Acanthomorphata</taxon>
        <taxon>Eupercaria</taxon>
        <taxon>Perciformes</taxon>
        <taxon>Cottioidei</taxon>
        <taxon>Cottales</taxon>
        <taxon>Liparidae</taxon>
        <taxon>Liparis</taxon>
    </lineage>
</organism>
<dbReference type="AlphaFoldDB" id="A0A4Z2E9N0"/>
<dbReference type="GO" id="GO:0008289">
    <property type="term" value="F:lipid binding"/>
    <property type="evidence" value="ECO:0007669"/>
    <property type="project" value="InterPro"/>
</dbReference>
<keyword evidence="1" id="KW-0732">Signal</keyword>
<dbReference type="OrthoDB" id="9950169at2759"/>
<dbReference type="InterPro" id="IPR023393">
    <property type="entry name" value="START-like_dom_sf"/>
</dbReference>
<evidence type="ECO:0000313" key="4">
    <source>
        <dbReference type="Proteomes" id="UP000314294"/>
    </source>
</evidence>
<dbReference type="SUPFAM" id="SSF55961">
    <property type="entry name" value="Bet v1-like"/>
    <property type="match status" value="1"/>
</dbReference>
<evidence type="ECO:0000256" key="1">
    <source>
        <dbReference type="SAM" id="SignalP"/>
    </source>
</evidence>
<dbReference type="InterPro" id="IPR002913">
    <property type="entry name" value="START_lipid-bd_dom"/>
</dbReference>
<dbReference type="Proteomes" id="UP000314294">
    <property type="component" value="Unassembled WGS sequence"/>
</dbReference>
<dbReference type="EMBL" id="SRLO01012656">
    <property type="protein sequence ID" value="TNN25403.1"/>
    <property type="molecule type" value="Genomic_DNA"/>
</dbReference>
<dbReference type="Pfam" id="PF01852">
    <property type="entry name" value="START"/>
    <property type="match status" value="1"/>
</dbReference>
<keyword evidence="4" id="KW-1185">Reference proteome</keyword>
<dbReference type="Gene3D" id="3.30.530.20">
    <property type="match status" value="2"/>
</dbReference>
<evidence type="ECO:0000259" key="2">
    <source>
        <dbReference type="Pfam" id="PF01852"/>
    </source>
</evidence>
<gene>
    <name evidence="3" type="primary">ACOT11_2</name>
    <name evidence="3" type="ORF">EYF80_064469</name>
</gene>
<reference evidence="3 4" key="1">
    <citation type="submission" date="2019-03" db="EMBL/GenBank/DDBJ databases">
        <title>First draft genome of Liparis tanakae, snailfish: a comprehensive survey of snailfish specific genes.</title>
        <authorList>
            <person name="Kim W."/>
            <person name="Song I."/>
            <person name="Jeong J.-H."/>
            <person name="Kim D."/>
            <person name="Kim S."/>
            <person name="Ryu S."/>
            <person name="Song J.Y."/>
            <person name="Lee S.K."/>
        </authorList>
    </citation>
    <scope>NUCLEOTIDE SEQUENCE [LARGE SCALE GENOMIC DNA]</scope>
    <source>
        <tissue evidence="3">Muscle</tissue>
    </source>
</reference>
<proteinExistence type="predicted"/>
<feature type="domain" description="START" evidence="2">
    <location>
        <begin position="115"/>
        <end position="175"/>
    </location>
</feature>
<name>A0A4Z2E9N0_9TELE</name>